<gene>
    <name evidence="1" type="ORF">E3U44_09455</name>
</gene>
<dbReference type="OrthoDB" id="6191549at2"/>
<protein>
    <recommendedName>
        <fullName evidence="3">Dicarboxylate transport domain-containing protein</fullName>
    </recommendedName>
</protein>
<evidence type="ECO:0000313" key="2">
    <source>
        <dbReference type="Proteomes" id="UP000294325"/>
    </source>
</evidence>
<accession>A0A4P7BZC0</accession>
<dbReference type="EMBL" id="CP038033">
    <property type="protein sequence ID" value="QBQ54707.1"/>
    <property type="molecule type" value="Genomic_DNA"/>
</dbReference>
<keyword evidence="2" id="KW-1185">Reference proteome</keyword>
<dbReference type="AlphaFoldDB" id="A0A4P7BZC0"/>
<dbReference type="Proteomes" id="UP000294325">
    <property type="component" value="Chromosome"/>
</dbReference>
<sequence>MAVDKLTIPIGHLGETGWWAEQVGANFQFQAATGRSLQLHIDYLLVPSPLDILDQVDIRCGRIEWTSSHFQCQEGVVSFVSEQFSARNSPFNLSYYWGTEALSFELKALRLAGGSAVISGRFKEGRWQLSLTGQSLNLAHVLEFMASLGLQPGAWPAAFSLRGTLGLEMKLAGQGKFPRRVNLGVQFDGFGFSDAKALQVGEAVAGGIQLRGKHAGRGWEITTEVVLNGGEAYFHPLYFAFSETPLHVDMALGQGEVDGHWDIPRFSLKQAGVMEAKGSLQFVQQRVTKARVQVEQAPMFALYQHWLEPFLVGTALGNLESDGSLAFALEYRLPDQWLLKVFFHGVDMADQQGRFSIEGLEGQFGWSTRTTPLMTELGWQKGHLYALKLGKAQLIAESKKNELGLKQPLRLPVLDGYLLMDDFVLKNPGTSLAHWELEGVLSPLSMRKLSQALDWPVLAGKLSGVIPRVRYRKGVIEVEGALLVRLFDGTVVAQNLRLEDPLGVVPQLEADIDINRLDLETMTQTFAFGKIEGRLSGQIRGLRLANWQPVQFDAKFATPENDPSRHRISQQAVDSLSRLGGGASGLVSRGFLKFFKDFSYDKIGLSCRLLRQICRMGGLGPANGGYYIVRGGGLPRIDVIGYTRQVDWPVLVKRLKRVTSASGSVTE</sequence>
<organism evidence="1 2">
    <name type="scientific">Nitrosococcus wardiae</name>
    <dbReference type="NCBI Taxonomy" id="1814290"/>
    <lineage>
        <taxon>Bacteria</taxon>
        <taxon>Pseudomonadati</taxon>
        <taxon>Pseudomonadota</taxon>
        <taxon>Gammaproteobacteria</taxon>
        <taxon>Chromatiales</taxon>
        <taxon>Chromatiaceae</taxon>
        <taxon>Nitrosococcus</taxon>
    </lineage>
</organism>
<name>A0A4P7BZC0_9GAMM</name>
<reference evidence="1 2" key="1">
    <citation type="submission" date="2019-03" db="EMBL/GenBank/DDBJ databases">
        <title>The genome sequence of Nitrosococcus wardiae strain D1FHST reveals the archetypal metabolic capacity of ammonia-oxidizing Gammaproteobacteria.</title>
        <authorList>
            <person name="Wang L."/>
            <person name="Lim C.K."/>
            <person name="Hanson T.E."/>
            <person name="Dang H."/>
            <person name="Klotz M.G."/>
        </authorList>
    </citation>
    <scope>NUCLEOTIDE SEQUENCE [LARGE SCALE GENOMIC DNA]</scope>
    <source>
        <strain evidence="1 2">D1FHS</strain>
    </source>
</reference>
<dbReference type="KEGG" id="nwr:E3U44_09455"/>
<evidence type="ECO:0008006" key="3">
    <source>
        <dbReference type="Google" id="ProtNLM"/>
    </source>
</evidence>
<evidence type="ECO:0000313" key="1">
    <source>
        <dbReference type="EMBL" id="QBQ54707.1"/>
    </source>
</evidence>
<proteinExistence type="predicted"/>
<dbReference type="RefSeq" id="WP_134357900.1">
    <property type="nucleotide sequence ID" value="NZ_CP038033.1"/>
</dbReference>